<evidence type="ECO:0000313" key="3">
    <source>
        <dbReference type="Proteomes" id="UP000323000"/>
    </source>
</evidence>
<dbReference type="InterPro" id="IPR054722">
    <property type="entry name" value="PolX-like_BBD"/>
</dbReference>
<protein>
    <recommendedName>
        <fullName evidence="1">Retrovirus-related Pol polyprotein from transposon TNT 1-94-like beta-barrel domain-containing protein</fullName>
    </recommendedName>
</protein>
<comment type="caution">
    <text evidence="2">The sequence shown here is derived from an EMBL/GenBank/DDBJ whole genome shotgun (WGS) entry which is preliminary data.</text>
</comment>
<name>A0A5C7I3D3_9ROSI</name>
<keyword evidence="3" id="KW-1185">Reference proteome</keyword>
<dbReference type="OrthoDB" id="2013098at2759"/>
<reference evidence="3" key="1">
    <citation type="journal article" date="2019" name="Gigascience">
        <title>De novo genome assembly of the endangered Acer yangbiense, a plant species with extremely small populations endemic to Yunnan Province, China.</title>
        <authorList>
            <person name="Yang J."/>
            <person name="Wariss H.M."/>
            <person name="Tao L."/>
            <person name="Zhang R."/>
            <person name="Yun Q."/>
            <person name="Hollingsworth P."/>
            <person name="Dao Z."/>
            <person name="Luo G."/>
            <person name="Guo H."/>
            <person name="Ma Y."/>
            <person name="Sun W."/>
        </authorList>
    </citation>
    <scope>NUCLEOTIDE SEQUENCE [LARGE SCALE GENOMIC DNA]</scope>
    <source>
        <strain evidence="3">cv. Malutang</strain>
    </source>
</reference>
<sequence length="134" mass="15390">MYGSSTPDAVIHMCGNKEWFFDLDEKFKQSVKLGDNLRMMVMGQENVKLHINELTQVITEVYFVPELRNNLLSIGQLQEKNLAILIQNGMCKIYHPRRGLIIQTQMSTNRMFAVLASVISPTSTYFQAESEDRT</sequence>
<evidence type="ECO:0000259" key="1">
    <source>
        <dbReference type="Pfam" id="PF22936"/>
    </source>
</evidence>
<proteinExistence type="predicted"/>
<dbReference type="EMBL" id="VAHF01000004">
    <property type="protein sequence ID" value="TXG63518.1"/>
    <property type="molecule type" value="Genomic_DNA"/>
</dbReference>
<feature type="domain" description="Retrovirus-related Pol polyprotein from transposon TNT 1-94-like beta-barrel" evidence="1">
    <location>
        <begin position="10"/>
        <end position="81"/>
    </location>
</feature>
<dbReference type="Proteomes" id="UP000323000">
    <property type="component" value="Chromosome 4"/>
</dbReference>
<dbReference type="AlphaFoldDB" id="A0A5C7I3D3"/>
<dbReference type="Pfam" id="PF22936">
    <property type="entry name" value="Pol_BBD"/>
    <property type="match status" value="1"/>
</dbReference>
<evidence type="ECO:0000313" key="2">
    <source>
        <dbReference type="EMBL" id="TXG63518.1"/>
    </source>
</evidence>
<accession>A0A5C7I3D3</accession>
<organism evidence="2 3">
    <name type="scientific">Acer yangbiense</name>
    <dbReference type="NCBI Taxonomy" id="1000413"/>
    <lineage>
        <taxon>Eukaryota</taxon>
        <taxon>Viridiplantae</taxon>
        <taxon>Streptophyta</taxon>
        <taxon>Embryophyta</taxon>
        <taxon>Tracheophyta</taxon>
        <taxon>Spermatophyta</taxon>
        <taxon>Magnoliopsida</taxon>
        <taxon>eudicotyledons</taxon>
        <taxon>Gunneridae</taxon>
        <taxon>Pentapetalae</taxon>
        <taxon>rosids</taxon>
        <taxon>malvids</taxon>
        <taxon>Sapindales</taxon>
        <taxon>Sapindaceae</taxon>
        <taxon>Hippocastanoideae</taxon>
        <taxon>Acereae</taxon>
        <taxon>Acer</taxon>
    </lineage>
</organism>
<gene>
    <name evidence="2" type="ORF">EZV62_010512</name>
</gene>